<dbReference type="SUPFAM" id="SSF48295">
    <property type="entry name" value="TrpR-like"/>
    <property type="match status" value="1"/>
</dbReference>
<dbReference type="InterPro" id="IPR055247">
    <property type="entry name" value="InsJ-like_HTH"/>
</dbReference>
<feature type="domain" description="Insertion element IS150 protein InsJ-like helix-turn-helix" evidence="1">
    <location>
        <begin position="11"/>
        <end position="59"/>
    </location>
</feature>
<accession>A0ABZ3J5E7</accession>
<dbReference type="RefSeq" id="WP_093797916.1">
    <property type="nucleotide sequence ID" value="NZ_CP155571.1"/>
</dbReference>
<evidence type="ECO:0000313" key="2">
    <source>
        <dbReference type="EMBL" id="XFO73353.1"/>
    </source>
</evidence>
<evidence type="ECO:0000313" key="3">
    <source>
        <dbReference type="Proteomes" id="UP000216052"/>
    </source>
</evidence>
<dbReference type="InterPro" id="IPR036388">
    <property type="entry name" value="WH-like_DNA-bd_sf"/>
</dbReference>
<organism evidence="2 3">
    <name type="scientific">Sporomusa acidovorans (strain ATCC 49682 / DSM 3132 / Mol)</name>
    <dbReference type="NCBI Taxonomy" id="1123286"/>
    <lineage>
        <taxon>Bacteria</taxon>
        <taxon>Bacillati</taxon>
        <taxon>Bacillota</taxon>
        <taxon>Negativicutes</taxon>
        <taxon>Selenomonadales</taxon>
        <taxon>Sporomusaceae</taxon>
        <taxon>Sporomusa</taxon>
    </lineage>
</organism>
<reference evidence="2" key="1">
    <citation type="submission" date="2024-05" db="EMBL/GenBank/DDBJ databases">
        <title>Isolation and characterization of Sporomusa carbonis sp. nov., a carboxydotrophic hydrogenogen in the genus of Sporomusa isolated from a charcoal burning pile.</title>
        <authorList>
            <person name="Boeer T."/>
            <person name="Rosenbaum F."/>
            <person name="Eysell L."/>
            <person name="Mueller V."/>
            <person name="Daniel R."/>
            <person name="Poehlein A."/>
        </authorList>
    </citation>
    <scope>NUCLEOTIDE SEQUENCE [LARGE SCALE GENOMIC DNA]</scope>
    <source>
        <strain evidence="2">DSM 3132</strain>
    </source>
</reference>
<protein>
    <recommendedName>
        <fullName evidence="1">Insertion element IS150 protein InsJ-like helix-turn-helix domain-containing protein</fullName>
    </recommendedName>
</protein>
<evidence type="ECO:0000259" key="1">
    <source>
        <dbReference type="Pfam" id="PF13518"/>
    </source>
</evidence>
<dbReference type="Proteomes" id="UP000216052">
    <property type="component" value="Chromosome"/>
</dbReference>
<dbReference type="Pfam" id="PF13518">
    <property type="entry name" value="HTH_28"/>
    <property type="match status" value="1"/>
</dbReference>
<name>A0ABZ3J5E7_SPOA4</name>
<gene>
    <name evidence="2" type="ORF">SPACI_034390</name>
</gene>
<dbReference type="InterPro" id="IPR010921">
    <property type="entry name" value="Trp_repressor/repl_initiator"/>
</dbReference>
<proteinExistence type="predicted"/>
<keyword evidence="3" id="KW-1185">Reference proteome</keyword>
<sequence>MPVKTKIDPEEKAKFVEKYLAGAISQHEISRITGIAISSIQKWICKYKAEGSTAFLPTSKHRKYSPGLKAKVVKEYLSGNGSLLRSIFNENNS</sequence>
<dbReference type="EMBL" id="CP155571">
    <property type="protein sequence ID" value="XFO73353.1"/>
    <property type="molecule type" value="Genomic_DNA"/>
</dbReference>
<dbReference type="Gene3D" id="1.10.10.10">
    <property type="entry name" value="Winged helix-like DNA-binding domain superfamily/Winged helix DNA-binding domain"/>
    <property type="match status" value="1"/>
</dbReference>